<evidence type="ECO:0000256" key="1">
    <source>
        <dbReference type="SAM" id="Phobius"/>
    </source>
</evidence>
<reference evidence="2 3" key="1">
    <citation type="submission" date="2017-02" db="EMBL/GenBank/DDBJ databases">
        <title>Draft genome of Acidibacillus ferrooxidans Huett2.</title>
        <authorList>
            <person name="Schopf S."/>
        </authorList>
    </citation>
    <scope>NUCLEOTIDE SEQUENCE [LARGE SCALE GENOMIC DNA]</scope>
    <source>
        <strain evidence="2 3">Huett2</strain>
    </source>
</reference>
<protein>
    <submittedName>
        <fullName evidence="2">Uncharacterized protein</fullName>
    </submittedName>
</protein>
<keyword evidence="1" id="KW-0472">Membrane</keyword>
<accession>A0A1V4ETH9</accession>
<dbReference type="AlphaFoldDB" id="A0A1V4ETH9"/>
<gene>
    <name evidence="2" type="ORF">B2M26_07955</name>
</gene>
<keyword evidence="1" id="KW-1133">Transmembrane helix</keyword>
<evidence type="ECO:0000313" key="3">
    <source>
        <dbReference type="Proteomes" id="UP000190229"/>
    </source>
</evidence>
<feature type="transmembrane region" description="Helical" evidence="1">
    <location>
        <begin position="24"/>
        <end position="42"/>
    </location>
</feature>
<comment type="caution">
    <text evidence="2">The sequence shown here is derived from an EMBL/GenBank/DDBJ whole genome shotgun (WGS) entry which is preliminary data.</text>
</comment>
<proteinExistence type="predicted"/>
<keyword evidence="3" id="KW-1185">Reference proteome</keyword>
<dbReference type="EMBL" id="MWPS01000021">
    <property type="protein sequence ID" value="OPG16235.1"/>
    <property type="molecule type" value="Genomic_DNA"/>
</dbReference>
<evidence type="ECO:0000313" key="2">
    <source>
        <dbReference type="EMBL" id="OPG16235.1"/>
    </source>
</evidence>
<name>A0A1V4ETH9_9BACL</name>
<sequence>MPLETSATSAKGRDRVNQRVSTEGILLGAGIALFATAVLPTLRAHRGDVYQAIGHTFRRATRIPRRLTATVREDLEDLLFDIQMERMKRSLDRELQVHPHGNAH</sequence>
<keyword evidence="1" id="KW-0812">Transmembrane</keyword>
<organism evidence="2 3">
    <name type="scientific">Ferroacidibacillus organovorans</name>
    <dbReference type="NCBI Taxonomy" id="1765683"/>
    <lineage>
        <taxon>Bacteria</taxon>
        <taxon>Bacillati</taxon>
        <taxon>Bacillota</taxon>
        <taxon>Bacilli</taxon>
        <taxon>Bacillales</taxon>
        <taxon>Alicyclobacillaceae</taxon>
        <taxon>Ferroacidibacillus</taxon>
    </lineage>
</organism>
<dbReference type="Proteomes" id="UP000190229">
    <property type="component" value="Unassembled WGS sequence"/>
</dbReference>